<protein>
    <submittedName>
        <fullName evidence="1">Uncharacterized protein</fullName>
    </submittedName>
</protein>
<organism evidence="1">
    <name type="scientific">bioreactor metagenome</name>
    <dbReference type="NCBI Taxonomy" id="1076179"/>
    <lineage>
        <taxon>unclassified sequences</taxon>
        <taxon>metagenomes</taxon>
        <taxon>ecological metagenomes</taxon>
    </lineage>
</organism>
<name>A0A645FCC8_9ZZZZ</name>
<reference evidence="1" key="1">
    <citation type="submission" date="2019-08" db="EMBL/GenBank/DDBJ databases">
        <authorList>
            <person name="Kucharzyk K."/>
            <person name="Murdoch R.W."/>
            <person name="Higgins S."/>
            <person name="Loffler F."/>
        </authorList>
    </citation>
    <scope>NUCLEOTIDE SEQUENCE</scope>
</reference>
<gene>
    <name evidence="1" type="ORF">SDC9_158873</name>
</gene>
<evidence type="ECO:0000313" key="1">
    <source>
        <dbReference type="EMBL" id="MPN11570.1"/>
    </source>
</evidence>
<dbReference type="EMBL" id="VSSQ01057796">
    <property type="protein sequence ID" value="MPN11570.1"/>
    <property type="molecule type" value="Genomic_DNA"/>
</dbReference>
<sequence>MPALRLLMIFLCTWLKLQEYLQDLGEIGLLYTISKNPEEDKRAKIAENEERNMSINNQAKSKAFDAPMC</sequence>
<comment type="caution">
    <text evidence="1">The sequence shown here is derived from an EMBL/GenBank/DDBJ whole genome shotgun (WGS) entry which is preliminary data.</text>
</comment>
<dbReference type="AlphaFoldDB" id="A0A645FCC8"/>
<proteinExistence type="predicted"/>
<accession>A0A645FCC8</accession>